<keyword evidence="3" id="KW-1185">Reference proteome</keyword>
<feature type="signal peptide" evidence="1">
    <location>
        <begin position="1"/>
        <end position="16"/>
    </location>
</feature>
<proteinExistence type="predicted"/>
<evidence type="ECO:0000313" key="2">
    <source>
        <dbReference type="EMBL" id="CAK9040533.1"/>
    </source>
</evidence>
<accession>A0ABP0LPD1</accession>
<dbReference type="Gene3D" id="2.80.10.50">
    <property type="match status" value="2"/>
</dbReference>
<feature type="chain" id="PRO_5046337126" evidence="1">
    <location>
        <begin position="17"/>
        <end position="1308"/>
    </location>
</feature>
<evidence type="ECO:0000313" key="3">
    <source>
        <dbReference type="Proteomes" id="UP001642464"/>
    </source>
</evidence>
<organism evidence="2 3">
    <name type="scientific">Durusdinium trenchii</name>
    <dbReference type="NCBI Taxonomy" id="1381693"/>
    <lineage>
        <taxon>Eukaryota</taxon>
        <taxon>Sar</taxon>
        <taxon>Alveolata</taxon>
        <taxon>Dinophyceae</taxon>
        <taxon>Suessiales</taxon>
        <taxon>Symbiodiniaceae</taxon>
        <taxon>Durusdinium</taxon>
    </lineage>
</organism>
<keyword evidence="1" id="KW-0732">Signal</keyword>
<protein>
    <submittedName>
        <fullName evidence="2">TauD domain-containing protein</fullName>
    </submittedName>
</protein>
<dbReference type="CDD" id="cd00257">
    <property type="entry name" value="beta-trefoil_FSCN-like"/>
    <property type="match status" value="3"/>
</dbReference>
<dbReference type="EMBL" id="CAXAMM010017158">
    <property type="protein sequence ID" value="CAK9040533.1"/>
    <property type="molecule type" value="Genomic_DNA"/>
</dbReference>
<evidence type="ECO:0000256" key="1">
    <source>
        <dbReference type="SAM" id="SignalP"/>
    </source>
</evidence>
<name>A0ABP0LPD1_9DINO</name>
<reference evidence="2 3" key="1">
    <citation type="submission" date="2024-02" db="EMBL/GenBank/DDBJ databases">
        <authorList>
            <person name="Chen Y."/>
            <person name="Shah S."/>
            <person name="Dougan E. K."/>
            <person name="Thang M."/>
            <person name="Chan C."/>
        </authorList>
    </citation>
    <scope>NUCLEOTIDE SEQUENCE [LARGE SCALE GENOMIC DNA]</scope>
</reference>
<gene>
    <name evidence="2" type="ORF">SCF082_LOCUS23553</name>
</gene>
<comment type="caution">
    <text evidence="2">The sequence shown here is derived from an EMBL/GenBank/DDBJ whole genome shotgun (WGS) entry which is preliminary data.</text>
</comment>
<sequence length="1308" mass="145426">MKQHMLLTLCFTGALGAKVHSVQQSMEAEKASDEASTGMCSNWVTVGSTIALHNSMHNRFVRMTNGGVVDSNVAPLDGNGKPYLPASWTWERFEVVDAGNCQIGLYNNLHQRYLKLTSNDIVASPYAPIPMPPDYVEERMELVHLWDSYISLKRYGRMQMEPNGNMKAMYIENPGDYERFWVFEVESPLARLAGKVYIALHNQANNRYLKMTDAAGMEGSGQSSNLASSWTQERFWVVDAGNDEVALHSYDMNRFIRMNNGFMDASGHKNWWELPPASSWTWERFRVINGGTSSTGHGLIGLHNWAHNSFVQINDGGEAKTVGKNYWDLRHCPQCTWIKFVVIQVCHPASVNWIGKTVAIHNTFWNRFLRMTDNQFVVDGSGVSNANELPTSWSWERFTIVDAGWGQVAFHSPVHSRFLQDVENELKSTNQAPDFEIPADDRGKKRFLLLMDSNQFVLYSPAWQRYISLDQQTTSCHCCIGDYQRFTLVDAWHPLRGMVGQTVALYNEEWGRFVKSDGSLNVKASAPMSIQDLTAADTGALFYVTWEASEKVSFWNYQDRKFLFLEHDRLQLTPQAYQDKNNANPPSNAKLSVSDSGYHGQIALRCCYTNWIVQMKDNGQGSVEMFRATVAPENAGSWVRFIVVPMNVDIPPATFISHPGKICKDTPEPEKYTPYTFDPCDAGNCNGFTNQNIASCSMKCDESDIPPGCGQRMTCSAAVLHPDGRCHLYSTCPVDELIDRAGVTTLIPDPGASLLAFSNTTVASQNATVTTSKDFGPYGEVAVALPIVLINLSNFSGLIQPTGAGHVDIEHTFGDVDEDLELLYDKVAGFYGALHEVLGPDGPIYCPWNSYEHIEQCLMLASCLFQSHVPQHFSMSFYSSIAEQIERFDIAWQRLVDALGVETHNAERNFTIPGMGLPAKYQCGVHSVEESLIYPETTGTVLAQLNQDWSLASDTTLAMSRALEHASRSTQQILDSHSLNMSIDTTLRNLEEVWRPMCRKLKCDASNFADIFLNSHDITTALLQTGAAEHMRAHIRSRVQLERRLQLFEGEHAARFYRNEYPDASLQKAKQYGKKGRKAVHQLVLAFAAANEARAMRLVDQEELAKFMDEEETASPLDHGSISNQSLVSLTSLTAGMKTRGFLDFLRRAFECFGDFSTFVAEGYSRQIPCGVCAAPAYVCAVTFSPLAINLGLVGGADQSLLDLLEGHDPVGYFRAYVSFTLGAGAGNIWAGISASATWSMGCETRQVYLSIGVGVVFAVIIPGQYSACPLPNAVTRSICVPCGASFGFYYSIFCCKINLATGESNCR</sequence>
<dbReference type="Proteomes" id="UP001642464">
    <property type="component" value="Unassembled WGS sequence"/>
</dbReference>